<dbReference type="Gene3D" id="1.10.3210.10">
    <property type="entry name" value="Hypothetical protein af1432"/>
    <property type="match status" value="1"/>
</dbReference>
<proteinExistence type="predicted"/>
<dbReference type="InterPro" id="IPR009218">
    <property type="entry name" value="HD_phosphohydro"/>
</dbReference>
<evidence type="ECO:0000259" key="1">
    <source>
        <dbReference type="SMART" id="SM00471"/>
    </source>
</evidence>
<dbReference type="PANTHER" id="PTHR21174">
    <property type="match status" value="1"/>
</dbReference>
<reference evidence="2 3" key="1">
    <citation type="submission" date="2023-07" db="EMBL/GenBank/DDBJ databases">
        <title>Genomic Encyclopedia of Type Strains, Phase IV (KMG-IV): sequencing the most valuable type-strain genomes for metagenomic binning, comparative biology and taxonomic classification.</title>
        <authorList>
            <person name="Goeker M."/>
        </authorList>
    </citation>
    <scope>NUCLEOTIDE SEQUENCE [LARGE SCALE GENOMIC DNA]</scope>
    <source>
        <strain evidence="2 3">DSM 102814</strain>
    </source>
</reference>
<gene>
    <name evidence="2" type="ORF">GGR31_000896</name>
</gene>
<protein>
    <submittedName>
        <fullName evidence="2">Metal-dependent HD superfamily phosphohydrolase</fullName>
    </submittedName>
</protein>
<name>A0ABU1K4T2_9FLAO</name>
<feature type="domain" description="HD/PDEase" evidence="1">
    <location>
        <begin position="24"/>
        <end position="138"/>
    </location>
</feature>
<dbReference type="InterPro" id="IPR003607">
    <property type="entry name" value="HD/PDEase_dom"/>
</dbReference>
<organism evidence="2 3">
    <name type="scientific">Mesonia maritima</name>
    <dbReference type="NCBI Taxonomy" id="1793873"/>
    <lineage>
        <taxon>Bacteria</taxon>
        <taxon>Pseudomonadati</taxon>
        <taxon>Bacteroidota</taxon>
        <taxon>Flavobacteriia</taxon>
        <taxon>Flavobacteriales</taxon>
        <taxon>Flavobacteriaceae</taxon>
        <taxon>Mesonia</taxon>
    </lineage>
</organism>
<sequence length="198" mass="23001">MNALLERTKNHCQQLLAESRCNELAFHNSQHTKEVFNSAKRIGAHENLSEDDLEIVLLAALFHDTGNMDCFKGHEDVSAKKASEYLNNINFDSAKIEKVVKCILATRMPQSPTNLLEEILCDADLAHLGKENFISKNRLLRKEWSEHLKMCFSNKEWVKLNIDFLEYHNYFTAYGKKVLQPQKEINLKILKQQFSEIY</sequence>
<evidence type="ECO:0000313" key="3">
    <source>
        <dbReference type="Proteomes" id="UP001257659"/>
    </source>
</evidence>
<dbReference type="Proteomes" id="UP001257659">
    <property type="component" value="Unassembled WGS sequence"/>
</dbReference>
<accession>A0ABU1K4T2</accession>
<dbReference type="InterPro" id="IPR006674">
    <property type="entry name" value="HD_domain"/>
</dbReference>
<dbReference type="EMBL" id="JAVDQA010000002">
    <property type="protein sequence ID" value="MDR6300265.1"/>
    <property type="molecule type" value="Genomic_DNA"/>
</dbReference>
<dbReference type="Pfam" id="PF01966">
    <property type="entry name" value="HD"/>
    <property type="match status" value="1"/>
</dbReference>
<evidence type="ECO:0000313" key="2">
    <source>
        <dbReference type="EMBL" id="MDR6300265.1"/>
    </source>
</evidence>
<dbReference type="SUPFAM" id="SSF109604">
    <property type="entry name" value="HD-domain/PDEase-like"/>
    <property type="match status" value="1"/>
</dbReference>
<dbReference type="SMART" id="SM00471">
    <property type="entry name" value="HDc"/>
    <property type="match status" value="1"/>
</dbReference>
<dbReference type="CDD" id="cd00077">
    <property type="entry name" value="HDc"/>
    <property type="match status" value="1"/>
</dbReference>
<comment type="caution">
    <text evidence="2">The sequence shown here is derived from an EMBL/GenBank/DDBJ whole genome shotgun (WGS) entry which is preliminary data.</text>
</comment>
<dbReference type="RefSeq" id="WP_309727179.1">
    <property type="nucleotide sequence ID" value="NZ_JAVDQA010000002.1"/>
</dbReference>
<dbReference type="PANTHER" id="PTHR21174:SF0">
    <property type="entry name" value="HD PHOSPHOHYDROLASE FAMILY PROTEIN-RELATED"/>
    <property type="match status" value="1"/>
</dbReference>
<keyword evidence="3" id="KW-1185">Reference proteome</keyword>